<evidence type="ECO:0000256" key="1">
    <source>
        <dbReference type="SAM" id="MobiDB-lite"/>
    </source>
</evidence>
<comment type="caution">
    <text evidence="2">The sequence shown here is derived from an EMBL/GenBank/DDBJ whole genome shotgun (WGS) entry which is preliminary data.</text>
</comment>
<accession>A0A1F5DPG1</accession>
<feature type="region of interest" description="Disordered" evidence="1">
    <location>
        <begin position="1"/>
        <end position="35"/>
    </location>
</feature>
<evidence type="ECO:0000313" key="3">
    <source>
        <dbReference type="Proteomes" id="UP000176791"/>
    </source>
</evidence>
<dbReference type="STRING" id="1797460.A3E73_00690"/>
<dbReference type="EMBL" id="MEZN01000006">
    <property type="protein sequence ID" value="OGD56901.1"/>
    <property type="molecule type" value="Genomic_DNA"/>
</dbReference>
<gene>
    <name evidence="2" type="ORF">A3E73_00690</name>
</gene>
<evidence type="ECO:0000313" key="2">
    <source>
        <dbReference type="EMBL" id="OGD56901.1"/>
    </source>
</evidence>
<organism evidence="2 3">
    <name type="scientific">Candidatus Beckwithbacteria bacterium RIFCSPHIGHO2_12_FULL_47_17</name>
    <dbReference type="NCBI Taxonomy" id="1797460"/>
    <lineage>
        <taxon>Bacteria</taxon>
        <taxon>Candidatus Beckwithiibacteriota</taxon>
    </lineage>
</organism>
<sequence length="72" mass="8050">METIIMEKTSWPLTHTGTSTEGNDKTTSFQQGEPLMLDPETGFYLTHMGRSTDGKRTPPSEIVFVNDKQKSS</sequence>
<feature type="compositionally biased region" description="Polar residues" evidence="1">
    <location>
        <begin position="11"/>
        <end position="31"/>
    </location>
</feature>
<protein>
    <submittedName>
        <fullName evidence="2">Uncharacterized protein</fullName>
    </submittedName>
</protein>
<dbReference type="Proteomes" id="UP000176791">
    <property type="component" value="Unassembled WGS sequence"/>
</dbReference>
<dbReference type="AlphaFoldDB" id="A0A1F5DPG1"/>
<reference evidence="2 3" key="1">
    <citation type="journal article" date="2016" name="Nat. Commun.">
        <title>Thousands of microbial genomes shed light on interconnected biogeochemical processes in an aquifer system.</title>
        <authorList>
            <person name="Anantharaman K."/>
            <person name="Brown C.T."/>
            <person name="Hug L.A."/>
            <person name="Sharon I."/>
            <person name="Castelle C.J."/>
            <person name="Probst A.J."/>
            <person name="Thomas B.C."/>
            <person name="Singh A."/>
            <person name="Wilkins M.J."/>
            <person name="Karaoz U."/>
            <person name="Brodie E.L."/>
            <person name="Williams K.H."/>
            <person name="Hubbard S.S."/>
            <person name="Banfield J.F."/>
        </authorList>
    </citation>
    <scope>NUCLEOTIDE SEQUENCE [LARGE SCALE GENOMIC DNA]</scope>
</reference>
<name>A0A1F5DPG1_9BACT</name>
<proteinExistence type="predicted"/>